<evidence type="ECO:0000256" key="7">
    <source>
        <dbReference type="ARBA" id="ARBA00023125"/>
    </source>
</evidence>
<gene>
    <name evidence="12" type="primary">ERCC6</name>
    <name evidence="12" type="ORF">SNEC2469_LOCUS4958</name>
</gene>
<dbReference type="OrthoDB" id="10271869at2759"/>
<keyword evidence="5" id="KW-0347">Helicase</keyword>
<keyword evidence="7" id="KW-0238">DNA-binding</keyword>
<keyword evidence="13" id="KW-1185">Reference proteome</keyword>
<comment type="similarity">
    <text evidence="2">Belongs to the SNF2/RAD54 helicase family.</text>
</comment>
<organism evidence="12 13">
    <name type="scientific">Symbiodinium necroappetens</name>
    <dbReference type="NCBI Taxonomy" id="1628268"/>
    <lineage>
        <taxon>Eukaryota</taxon>
        <taxon>Sar</taxon>
        <taxon>Alveolata</taxon>
        <taxon>Dinophyceae</taxon>
        <taxon>Suessiales</taxon>
        <taxon>Symbiodiniaceae</taxon>
        <taxon>Symbiodinium</taxon>
    </lineage>
</organism>
<comment type="subcellular location">
    <subcellularLocation>
        <location evidence="1">Nucleus</location>
    </subcellularLocation>
</comment>
<feature type="region of interest" description="Disordered" evidence="10">
    <location>
        <begin position="1"/>
        <end position="24"/>
    </location>
</feature>
<keyword evidence="8" id="KW-0234">DNA repair</keyword>
<accession>A0A812LN24</accession>
<proteinExistence type="inferred from homology"/>
<feature type="non-terminal residue" evidence="12">
    <location>
        <position position="1"/>
    </location>
</feature>
<dbReference type="AlphaFoldDB" id="A0A812LN24"/>
<name>A0A812LN24_9DINO</name>
<evidence type="ECO:0000313" key="13">
    <source>
        <dbReference type="Proteomes" id="UP000601435"/>
    </source>
</evidence>
<dbReference type="Proteomes" id="UP000601435">
    <property type="component" value="Unassembled WGS sequence"/>
</dbReference>
<keyword evidence="9" id="KW-0539">Nucleus</keyword>
<evidence type="ECO:0000256" key="9">
    <source>
        <dbReference type="ARBA" id="ARBA00023242"/>
    </source>
</evidence>
<protein>
    <submittedName>
        <fullName evidence="12">ERCC6 protein</fullName>
    </submittedName>
</protein>
<dbReference type="EMBL" id="CAJNJA010009570">
    <property type="protein sequence ID" value="CAE7248106.1"/>
    <property type="molecule type" value="Genomic_DNA"/>
</dbReference>
<evidence type="ECO:0000256" key="2">
    <source>
        <dbReference type="ARBA" id="ARBA00007025"/>
    </source>
</evidence>
<evidence type="ECO:0000256" key="10">
    <source>
        <dbReference type="SAM" id="MobiDB-lite"/>
    </source>
</evidence>
<evidence type="ECO:0000256" key="5">
    <source>
        <dbReference type="ARBA" id="ARBA00022806"/>
    </source>
</evidence>
<evidence type="ECO:0000259" key="11">
    <source>
        <dbReference type="Pfam" id="PF25875"/>
    </source>
</evidence>
<feature type="domain" description="Rad26/CSB-like winged helix DNA-binding" evidence="11">
    <location>
        <begin position="59"/>
        <end position="111"/>
    </location>
</feature>
<keyword evidence="6" id="KW-0067">ATP-binding</keyword>
<dbReference type="InterPro" id="IPR058951">
    <property type="entry name" value="WHD_Rad26_CSB-like"/>
</dbReference>
<evidence type="ECO:0000256" key="3">
    <source>
        <dbReference type="ARBA" id="ARBA00022741"/>
    </source>
</evidence>
<evidence type="ECO:0000256" key="6">
    <source>
        <dbReference type="ARBA" id="ARBA00022840"/>
    </source>
</evidence>
<evidence type="ECO:0000256" key="1">
    <source>
        <dbReference type="ARBA" id="ARBA00004123"/>
    </source>
</evidence>
<keyword evidence="3" id="KW-0547">Nucleotide-binding</keyword>
<keyword evidence="4" id="KW-0227">DNA damage</keyword>
<sequence length="115" mass="12622">MAQGDSGREPPPSGTAPEVPKVAEESNCAGLPLELFDSDRSIAEDILKVFQDKSVAGSGHSLTTGQVLEKLAVNIASHHNDLFKSLLKQMCVLTKSQTKNSPGYWTLRKEFWPRR</sequence>
<evidence type="ECO:0000313" key="12">
    <source>
        <dbReference type="EMBL" id="CAE7248106.1"/>
    </source>
</evidence>
<evidence type="ECO:0000256" key="4">
    <source>
        <dbReference type="ARBA" id="ARBA00022763"/>
    </source>
</evidence>
<evidence type="ECO:0000256" key="8">
    <source>
        <dbReference type="ARBA" id="ARBA00023204"/>
    </source>
</evidence>
<dbReference type="Pfam" id="PF25875">
    <property type="entry name" value="WHD_Rad26_CSB"/>
    <property type="match status" value="1"/>
</dbReference>
<comment type="caution">
    <text evidence="12">The sequence shown here is derived from an EMBL/GenBank/DDBJ whole genome shotgun (WGS) entry which is preliminary data.</text>
</comment>
<keyword evidence="5" id="KW-0378">Hydrolase</keyword>
<reference evidence="12" key="1">
    <citation type="submission" date="2021-02" db="EMBL/GenBank/DDBJ databases">
        <authorList>
            <person name="Dougan E. K."/>
            <person name="Rhodes N."/>
            <person name="Thang M."/>
            <person name="Chan C."/>
        </authorList>
    </citation>
    <scope>NUCLEOTIDE SEQUENCE</scope>
</reference>